<proteinExistence type="predicted"/>
<dbReference type="Proteomes" id="UP000410492">
    <property type="component" value="Unassembled WGS sequence"/>
</dbReference>
<sequence>MDARAELGVRSNLRMYQQMFIKKSFYNCFKSTFCTLMQFTSNRCNKVWMFSKH</sequence>
<accession>A0A653D3Y0</accession>
<evidence type="ECO:0000313" key="1">
    <source>
        <dbReference type="EMBL" id="VEN54880.1"/>
    </source>
</evidence>
<dbReference type="AlphaFoldDB" id="A0A653D3Y0"/>
<reference evidence="1 2" key="1">
    <citation type="submission" date="2019-01" db="EMBL/GenBank/DDBJ databases">
        <authorList>
            <person name="Sayadi A."/>
        </authorList>
    </citation>
    <scope>NUCLEOTIDE SEQUENCE [LARGE SCALE GENOMIC DNA]</scope>
</reference>
<evidence type="ECO:0000313" key="2">
    <source>
        <dbReference type="Proteomes" id="UP000410492"/>
    </source>
</evidence>
<dbReference type="OrthoDB" id="6786335at2759"/>
<name>A0A653D3Y0_CALMS</name>
<feature type="non-terminal residue" evidence="1">
    <location>
        <position position="53"/>
    </location>
</feature>
<dbReference type="EMBL" id="CAACVG010010059">
    <property type="protein sequence ID" value="VEN54880.1"/>
    <property type="molecule type" value="Genomic_DNA"/>
</dbReference>
<protein>
    <submittedName>
        <fullName evidence="1">Uncharacterized protein</fullName>
    </submittedName>
</protein>
<keyword evidence="2" id="KW-1185">Reference proteome</keyword>
<gene>
    <name evidence="1" type="ORF">CALMAC_LOCUS14231</name>
</gene>
<organism evidence="1 2">
    <name type="scientific">Callosobruchus maculatus</name>
    <name type="common">Southern cowpea weevil</name>
    <name type="synonym">Pulse bruchid</name>
    <dbReference type="NCBI Taxonomy" id="64391"/>
    <lineage>
        <taxon>Eukaryota</taxon>
        <taxon>Metazoa</taxon>
        <taxon>Ecdysozoa</taxon>
        <taxon>Arthropoda</taxon>
        <taxon>Hexapoda</taxon>
        <taxon>Insecta</taxon>
        <taxon>Pterygota</taxon>
        <taxon>Neoptera</taxon>
        <taxon>Endopterygota</taxon>
        <taxon>Coleoptera</taxon>
        <taxon>Polyphaga</taxon>
        <taxon>Cucujiformia</taxon>
        <taxon>Chrysomeloidea</taxon>
        <taxon>Chrysomelidae</taxon>
        <taxon>Bruchinae</taxon>
        <taxon>Bruchini</taxon>
        <taxon>Callosobruchus</taxon>
    </lineage>
</organism>